<dbReference type="Proteomes" id="UP000515146">
    <property type="component" value="Unplaced"/>
</dbReference>
<dbReference type="InParanoid" id="A0A6P6YJP5"/>
<dbReference type="PIRSF" id="PIRSF005461">
    <property type="entry name" value="23S_rRNA_mtase"/>
    <property type="match status" value="1"/>
</dbReference>
<dbReference type="GO" id="GO:0008175">
    <property type="term" value="F:tRNA methyltransferase activity"/>
    <property type="evidence" value="ECO:0007669"/>
    <property type="project" value="TreeGrafter"/>
</dbReference>
<dbReference type="GO" id="GO:0005737">
    <property type="term" value="C:cytoplasm"/>
    <property type="evidence" value="ECO:0007669"/>
    <property type="project" value="TreeGrafter"/>
</dbReference>
<evidence type="ECO:0000313" key="9">
    <source>
        <dbReference type="RefSeq" id="XP_027205447.1"/>
    </source>
</evidence>
<evidence type="ECO:0000259" key="7">
    <source>
        <dbReference type="Pfam" id="PF01728"/>
    </source>
</evidence>
<dbReference type="InterPro" id="IPR015507">
    <property type="entry name" value="rRNA-MeTfrase_E"/>
</dbReference>
<evidence type="ECO:0000256" key="3">
    <source>
        <dbReference type="ARBA" id="ARBA00022603"/>
    </source>
</evidence>
<dbReference type="KEGG" id="dpte:113799055"/>
<evidence type="ECO:0000256" key="4">
    <source>
        <dbReference type="ARBA" id="ARBA00022679"/>
    </source>
</evidence>
<dbReference type="FunFam" id="3.40.50.150:FF:000220">
    <property type="entry name" value="CAMK protein kinase"/>
    <property type="match status" value="1"/>
</dbReference>
<dbReference type="PANTHER" id="PTHR10920:SF12">
    <property type="entry name" value="TRNA (CYTIDINE(32)_GUANOSINE(34)-2'-O)-METHYLTRANSFERASE-RELATED"/>
    <property type="match status" value="1"/>
</dbReference>
<keyword evidence="8" id="KW-1185">Reference proteome</keyword>
<dbReference type="GO" id="GO:0002181">
    <property type="term" value="P:cytoplasmic translation"/>
    <property type="evidence" value="ECO:0007669"/>
    <property type="project" value="TreeGrafter"/>
</dbReference>
<dbReference type="HAMAP" id="MF_01547">
    <property type="entry name" value="RNA_methyltr_E"/>
    <property type="match status" value="1"/>
</dbReference>
<proteinExistence type="inferred from homology"/>
<dbReference type="SUPFAM" id="SSF53335">
    <property type="entry name" value="S-adenosyl-L-methionine-dependent methyltransferases"/>
    <property type="match status" value="1"/>
</dbReference>
<keyword evidence="3" id="KW-0489">Methyltransferase</keyword>
<keyword evidence="1" id="KW-0963">Cytoplasm</keyword>
<dbReference type="AlphaFoldDB" id="A0A6P6YJP5"/>
<gene>
    <name evidence="9" type="primary">LOC113799055</name>
</gene>
<evidence type="ECO:0000256" key="5">
    <source>
        <dbReference type="ARBA" id="ARBA00022691"/>
    </source>
</evidence>
<feature type="domain" description="Ribosomal RNA methyltransferase FtsJ" evidence="7">
    <location>
        <begin position="21"/>
        <end position="199"/>
    </location>
</feature>
<dbReference type="CDD" id="cd02440">
    <property type="entry name" value="AdoMet_MTases"/>
    <property type="match status" value="1"/>
</dbReference>
<organism evidence="8 9">
    <name type="scientific">Dermatophagoides pteronyssinus</name>
    <name type="common">European house dust mite</name>
    <dbReference type="NCBI Taxonomy" id="6956"/>
    <lineage>
        <taxon>Eukaryota</taxon>
        <taxon>Metazoa</taxon>
        <taxon>Ecdysozoa</taxon>
        <taxon>Arthropoda</taxon>
        <taxon>Chelicerata</taxon>
        <taxon>Arachnida</taxon>
        <taxon>Acari</taxon>
        <taxon>Acariformes</taxon>
        <taxon>Sarcoptiformes</taxon>
        <taxon>Astigmata</taxon>
        <taxon>Psoroptidia</taxon>
        <taxon>Analgoidea</taxon>
        <taxon>Pyroglyphidae</taxon>
        <taxon>Dermatophagoidinae</taxon>
        <taxon>Dermatophagoides</taxon>
    </lineage>
</organism>
<dbReference type="InterPro" id="IPR002877">
    <property type="entry name" value="RNA_MeTrfase_FtsJ_dom"/>
</dbReference>
<protein>
    <submittedName>
        <fullName evidence="9">tRNA (Cytidine(32)/guanosine(34)-2'-O)-methyltransferase</fullName>
    </submittedName>
</protein>
<sequence length="231" mass="25004">MGRFSKGYRDFFAVKAKIEGYRARSAYKLTEVIDKFNLLEDVTAVVDLCAAPGSWSQVLARRLSDHPSAMVVAVDLQKIGQLRGVTVVTGDICSTATHSDIISALGGRSVKLVTCDGAPDMTGCRAIDQELQLELVLAALRTAVKLLAPGGRFVSKFFHGSCSLALSEALSLFFEHVSLIKPEASRPQSTEIFIVGLNFQKNVAVSDEALADGCKFKQLVQNSIVFRSAYL</sequence>
<evidence type="ECO:0000256" key="6">
    <source>
        <dbReference type="PIRSR" id="PIRSR005461-1"/>
    </source>
</evidence>
<reference evidence="9" key="1">
    <citation type="submission" date="2025-08" db="UniProtKB">
        <authorList>
            <consortium name="RefSeq"/>
        </authorList>
    </citation>
    <scope>IDENTIFICATION</scope>
    <source>
        <strain evidence="9">Airmid</strain>
    </source>
</reference>
<dbReference type="Gene3D" id="3.40.50.150">
    <property type="entry name" value="Vaccinia Virus protein VP39"/>
    <property type="match status" value="1"/>
</dbReference>
<evidence type="ECO:0000313" key="8">
    <source>
        <dbReference type="Proteomes" id="UP000515146"/>
    </source>
</evidence>
<dbReference type="OrthoDB" id="289250at2759"/>
<accession>A0A6P6YJP5</accession>
<dbReference type="PANTHER" id="PTHR10920">
    <property type="entry name" value="RIBOSOMAL RNA METHYLTRANSFERASE"/>
    <property type="match status" value="1"/>
</dbReference>
<dbReference type="RefSeq" id="XP_027205447.1">
    <property type="nucleotide sequence ID" value="XM_027349646.1"/>
</dbReference>
<dbReference type="Pfam" id="PF01728">
    <property type="entry name" value="FtsJ"/>
    <property type="match status" value="1"/>
</dbReference>
<keyword evidence="2" id="KW-0698">rRNA processing</keyword>
<dbReference type="GO" id="GO:0030488">
    <property type="term" value="P:tRNA methylation"/>
    <property type="evidence" value="ECO:0007669"/>
    <property type="project" value="TreeGrafter"/>
</dbReference>
<dbReference type="GO" id="GO:0006364">
    <property type="term" value="P:rRNA processing"/>
    <property type="evidence" value="ECO:0007669"/>
    <property type="project" value="UniProtKB-KW"/>
</dbReference>
<evidence type="ECO:0000256" key="1">
    <source>
        <dbReference type="ARBA" id="ARBA00022490"/>
    </source>
</evidence>
<keyword evidence="4" id="KW-0808">Transferase</keyword>
<dbReference type="InterPro" id="IPR029063">
    <property type="entry name" value="SAM-dependent_MTases_sf"/>
</dbReference>
<feature type="active site" description="Proton acceptor" evidence="6">
    <location>
        <position position="156"/>
    </location>
</feature>
<keyword evidence="5 6" id="KW-0949">S-adenosyl-L-methionine</keyword>
<evidence type="ECO:0000256" key="2">
    <source>
        <dbReference type="ARBA" id="ARBA00022552"/>
    </source>
</evidence>
<name>A0A6P6YJP5_DERPT</name>
<dbReference type="InterPro" id="IPR050082">
    <property type="entry name" value="RNA_methyltr_RlmE"/>
</dbReference>